<dbReference type="SUPFAM" id="SSF52540">
    <property type="entry name" value="P-loop containing nucleoside triphosphate hydrolases"/>
    <property type="match status" value="1"/>
</dbReference>
<evidence type="ECO:0000256" key="2">
    <source>
        <dbReference type="ARBA" id="ARBA00022801"/>
    </source>
</evidence>
<organism evidence="9 10">
    <name type="scientific">Segatella copri</name>
    <dbReference type="NCBI Taxonomy" id="165179"/>
    <lineage>
        <taxon>Bacteria</taxon>
        <taxon>Pseudomonadati</taxon>
        <taxon>Bacteroidota</taxon>
        <taxon>Bacteroidia</taxon>
        <taxon>Bacteroidales</taxon>
        <taxon>Prevotellaceae</taxon>
        <taxon>Segatella</taxon>
    </lineage>
</organism>
<evidence type="ECO:0000313" key="10">
    <source>
        <dbReference type="Proteomes" id="UP000420635"/>
    </source>
</evidence>
<evidence type="ECO:0000313" key="9">
    <source>
        <dbReference type="EMBL" id="MQN89658.1"/>
    </source>
</evidence>
<dbReference type="PROSITE" id="PS51198">
    <property type="entry name" value="UVRD_HELICASE_ATP_BIND"/>
    <property type="match status" value="1"/>
</dbReference>
<gene>
    <name evidence="9" type="ORF">F7D59_07300</name>
</gene>
<keyword evidence="4" id="KW-0067">ATP-binding</keyword>
<dbReference type="PANTHER" id="PTHR11070">
    <property type="entry name" value="UVRD / RECB / PCRA DNA HELICASE FAMILY MEMBER"/>
    <property type="match status" value="1"/>
</dbReference>
<keyword evidence="1" id="KW-0547">Nucleotide-binding</keyword>
<keyword evidence="3 9" id="KW-0347">Helicase</keyword>
<dbReference type="GO" id="GO:0016787">
    <property type="term" value="F:hydrolase activity"/>
    <property type="evidence" value="ECO:0007669"/>
    <property type="project" value="UniProtKB-UniRule"/>
</dbReference>
<dbReference type="EC" id="5.6.2.4" evidence="7"/>
<dbReference type="GO" id="GO:0005829">
    <property type="term" value="C:cytosol"/>
    <property type="evidence" value="ECO:0007669"/>
    <property type="project" value="TreeGrafter"/>
</dbReference>
<evidence type="ECO:0000256" key="6">
    <source>
        <dbReference type="ARBA" id="ARBA00034617"/>
    </source>
</evidence>
<evidence type="ECO:0000256" key="4">
    <source>
        <dbReference type="ARBA" id="ARBA00022840"/>
    </source>
</evidence>
<keyword evidence="2" id="KW-0378">Hydrolase</keyword>
<comment type="catalytic activity">
    <reaction evidence="8">
        <text>ATP + H2O = ADP + phosphate + H(+)</text>
        <dbReference type="Rhea" id="RHEA:13065"/>
        <dbReference type="ChEBI" id="CHEBI:15377"/>
        <dbReference type="ChEBI" id="CHEBI:15378"/>
        <dbReference type="ChEBI" id="CHEBI:30616"/>
        <dbReference type="ChEBI" id="CHEBI:43474"/>
        <dbReference type="ChEBI" id="CHEBI:456216"/>
        <dbReference type="EC" id="5.6.2.4"/>
    </reaction>
</comment>
<dbReference type="GO" id="GO:0005524">
    <property type="term" value="F:ATP binding"/>
    <property type="evidence" value="ECO:0007669"/>
    <property type="project" value="UniProtKB-UniRule"/>
</dbReference>
<dbReference type="Proteomes" id="UP000420635">
    <property type="component" value="Unassembled WGS sequence"/>
</dbReference>
<evidence type="ECO:0000256" key="7">
    <source>
        <dbReference type="ARBA" id="ARBA00034808"/>
    </source>
</evidence>
<reference evidence="10" key="1">
    <citation type="submission" date="2019-09" db="EMBL/GenBank/DDBJ databases">
        <title>Distinct polysaccharide growth profiles of human intestinal Prevotella copri isolates.</title>
        <authorList>
            <person name="Fehlner-Peach H."/>
            <person name="Magnabosco C."/>
            <person name="Raghavan V."/>
            <person name="Scher J.U."/>
            <person name="Tett A."/>
            <person name="Cox L.M."/>
            <person name="Gottsegen C."/>
            <person name="Watters A."/>
            <person name="Wiltshire- Gordon J.D."/>
            <person name="Segata N."/>
            <person name="Bonneau R."/>
            <person name="Littman D.R."/>
        </authorList>
    </citation>
    <scope>NUCLEOTIDE SEQUENCE [LARGE SCALE GENOMIC DNA]</scope>
    <source>
        <strain evidence="10">iP54</strain>
    </source>
</reference>
<comment type="catalytic activity">
    <reaction evidence="6">
        <text>Couples ATP hydrolysis with the unwinding of duplex DNA by translocating in the 3'-5' direction.</text>
        <dbReference type="EC" id="5.6.2.4"/>
    </reaction>
</comment>
<evidence type="ECO:0000256" key="5">
    <source>
        <dbReference type="ARBA" id="ARBA00023235"/>
    </source>
</evidence>
<protein>
    <recommendedName>
        <fullName evidence="7">DNA 3'-5' helicase</fullName>
        <ecNumber evidence="7">5.6.2.4</ecNumber>
    </recommendedName>
</protein>
<comment type="caution">
    <text evidence="9">The sequence shown here is derived from an EMBL/GenBank/DDBJ whole genome shotgun (WGS) entry which is preliminary data.</text>
</comment>
<dbReference type="PANTHER" id="PTHR11070:SF67">
    <property type="entry name" value="DNA 3'-5' HELICASE"/>
    <property type="match status" value="1"/>
</dbReference>
<dbReference type="InterPro" id="IPR000212">
    <property type="entry name" value="DNA_helicase_UvrD/REP"/>
</dbReference>
<accession>A0A646HHQ5</accession>
<dbReference type="InterPro" id="IPR014017">
    <property type="entry name" value="DNA_helicase_UvrD-like_C"/>
</dbReference>
<evidence type="ECO:0000256" key="1">
    <source>
        <dbReference type="ARBA" id="ARBA00022741"/>
    </source>
</evidence>
<dbReference type="Pfam" id="PF13361">
    <property type="entry name" value="UvrD_C"/>
    <property type="match status" value="1"/>
</dbReference>
<dbReference type="InterPro" id="IPR014016">
    <property type="entry name" value="UvrD-like_ATP-bd"/>
</dbReference>
<dbReference type="EMBL" id="VZBQ01000087">
    <property type="protein sequence ID" value="MQN89658.1"/>
    <property type="molecule type" value="Genomic_DNA"/>
</dbReference>
<evidence type="ECO:0000256" key="3">
    <source>
        <dbReference type="ARBA" id="ARBA00022806"/>
    </source>
</evidence>
<dbReference type="GO" id="GO:0000725">
    <property type="term" value="P:recombinational repair"/>
    <property type="evidence" value="ECO:0007669"/>
    <property type="project" value="TreeGrafter"/>
</dbReference>
<dbReference type="Pfam" id="PF13245">
    <property type="entry name" value="AAA_19"/>
    <property type="match status" value="1"/>
</dbReference>
<dbReference type="GO" id="GO:0043138">
    <property type="term" value="F:3'-5' DNA helicase activity"/>
    <property type="evidence" value="ECO:0007669"/>
    <property type="project" value="UniProtKB-EC"/>
</dbReference>
<dbReference type="Gene3D" id="3.40.50.300">
    <property type="entry name" value="P-loop containing nucleotide triphosphate hydrolases"/>
    <property type="match status" value="2"/>
</dbReference>
<proteinExistence type="predicted"/>
<dbReference type="GO" id="GO:0003677">
    <property type="term" value="F:DNA binding"/>
    <property type="evidence" value="ECO:0007669"/>
    <property type="project" value="InterPro"/>
</dbReference>
<dbReference type="RefSeq" id="WP_153112597.1">
    <property type="nucleotide sequence ID" value="NZ_VZAS01000024.1"/>
</dbReference>
<dbReference type="AlphaFoldDB" id="A0A646HHQ5"/>
<evidence type="ECO:0000256" key="8">
    <source>
        <dbReference type="ARBA" id="ARBA00048988"/>
    </source>
</evidence>
<keyword evidence="5" id="KW-0413">Isomerase</keyword>
<dbReference type="InterPro" id="IPR027417">
    <property type="entry name" value="P-loop_NTPase"/>
</dbReference>
<sequence length="550" mass="63250">MVPTKIQDIIIRCDGNVVVLASPGSGKTFVLSEKIRRVLKENIALDYQGVIAISYTRKASANLKKRTLGDGIQNKNSFFGTIDNFCLTQIVETFGSYICGHPSKEVEVKGINELGKEEKSRFEWINNIHPDYTDIEESQFANLEDLFRQGYVLVESLELLALHILKNSSACQKYIQARYKYVFIDEFQDADTYTDELFLLLLDLGLTGIAVGDVNQSIFGFAHKNSIYLKSLVKNPNFTSFTLGDNFRCSIPIINYSNRLLDENSNILDTDKEGMYLVRVNGSEYSIAEYIDNEIESIKAKWSVADNSEIAILVKNERTQKIIDENLEKPHRLVKTTSLDMDLNPKSRLYTLLLCYYFDDSVSFMSVLDEYVEYEVLTLYERNKLHEESLVIKSIEEGDIDQLSIHFKTIADILLPKIQDGMSLQKLNKTLASEKDLESYKPMSSNEIQVMTLHKSKGLEFDVVFHLNMSDWELPYKQIEHGDFNNPLYPNWEQDLNLHYVGITRARKACYLVRGTQRTNSNDCLRNARDSEFLGIHRLDSLRNEIWYGF</sequence>
<name>A0A646HHQ5_9BACT</name>